<evidence type="ECO:0000313" key="2">
    <source>
        <dbReference type="EMBL" id="MFC4638868.1"/>
    </source>
</evidence>
<dbReference type="RefSeq" id="WP_380061869.1">
    <property type="nucleotide sequence ID" value="NZ_JBHSEI010000007.1"/>
</dbReference>
<name>A0ABV9IAB2_9DEIO</name>
<feature type="region of interest" description="Disordered" evidence="1">
    <location>
        <begin position="1"/>
        <end position="23"/>
    </location>
</feature>
<organism evidence="2 3">
    <name type="scientific">Deinococcus hohokamensis</name>
    <dbReference type="NCBI Taxonomy" id="309883"/>
    <lineage>
        <taxon>Bacteria</taxon>
        <taxon>Thermotogati</taxon>
        <taxon>Deinococcota</taxon>
        <taxon>Deinococci</taxon>
        <taxon>Deinococcales</taxon>
        <taxon>Deinococcaceae</taxon>
        <taxon>Deinococcus</taxon>
    </lineage>
</organism>
<evidence type="ECO:0000256" key="1">
    <source>
        <dbReference type="SAM" id="MobiDB-lite"/>
    </source>
</evidence>
<comment type="caution">
    <text evidence="2">The sequence shown here is derived from an EMBL/GenBank/DDBJ whole genome shotgun (WGS) entry which is preliminary data.</text>
</comment>
<gene>
    <name evidence="2" type="ORF">ACFO0D_11010</name>
</gene>
<feature type="compositionally biased region" description="Polar residues" evidence="1">
    <location>
        <begin position="1"/>
        <end position="16"/>
    </location>
</feature>
<dbReference type="SUPFAM" id="SSF54001">
    <property type="entry name" value="Cysteine proteinases"/>
    <property type="match status" value="1"/>
</dbReference>
<accession>A0ABV9IAB2</accession>
<evidence type="ECO:0000313" key="3">
    <source>
        <dbReference type="Proteomes" id="UP001595952"/>
    </source>
</evidence>
<dbReference type="EMBL" id="JBHSEI010000007">
    <property type="protein sequence ID" value="MFC4638868.1"/>
    <property type="molecule type" value="Genomic_DNA"/>
</dbReference>
<dbReference type="InterPro" id="IPR038765">
    <property type="entry name" value="Papain-like_cys_pep_sf"/>
</dbReference>
<proteinExistence type="predicted"/>
<dbReference type="Proteomes" id="UP001595952">
    <property type="component" value="Unassembled WGS sequence"/>
</dbReference>
<evidence type="ECO:0008006" key="4">
    <source>
        <dbReference type="Google" id="ProtNLM"/>
    </source>
</evidence>
<protein>
    <recommendedName>
        <fullName evidence="4">Transglutaminase-like domain-containing protein</fullName>
    </recommendedName>
</protein>
<sequence>MMTTPAESPLRQQLIDQGSPRGLWSDPIIGPEQMFVLVRDMPYARPSQPDPETVIQEWRGTCSTKHSLLQALLAEAGLDSTVMACTQEIHLPPGMPVPPELQELVASGPIYDVHNYLVVHSPEGETVVDATWPVHLKAIGLPANEQLVWGQSMVLACTPLETWAVPAREQVEVQKKEELKRRFTAADLERREAFITTVSRLLGGGERR</sequence>
<keyword evidence="3" id="KW-1185">Reference proteome</keyword>
<reference evidence="3" key="1">
    <citation type="journal article" date="2019" name="Int. J. Syst. Evol. Microbiol.">
        <title>The Global Catalogue of Microorganisms (GCM) 10K type strain sequencing project: providing services to taxonomists for standard genome sequencing and annotation.</title>
        <authorList>
            <consortium name="The Broad Institute Genomics Platform"/>
            <consortium name="The Broad Institute Genome Sequencing Center for Infectious Disease"/>
            <person name="Wu L."/>
            <person name="Ma J."/>
        </authorList>
    </citation>
    <scope>NUCLEOTIDE SEQUENCE [LARGE SCALE GENOMIC DNA]</scope>
    <source>
        <strain evidence="3">CCUG 55995</strain>
    </source>
</reference>